<dbReference type="EMBL" id="JACHMU010000001">
    <property type="protein sequence ID" value="MBB5742774.1"/>
    <property type="molecule type" value="Genomic_DNA"/>
</dbReference>
<sequence length="291" mass="32332">MDTQAMAERIAATYAPVVHSRAELLENGSSTRDITRAVRAGALVRLRRDHYAHPDIDPAVAEAVRVGGRVACVTVLQMLGVFVLRAAGIHMHLHPHMSRIRPRLAPTTVMHWTSRAGEATARHIVSLREAVRQSVTCQEPRAVIATLDSLLHLRLVTCAQLEELFAELPRRLHPILRLVDGSAESGPETYMRLILRTLGVRFQTQVAVSGVGRVDFVVEGWLIIECDSRKFHEGWTAQAADRARDIAAARLGYTTIRPLASDILFDSAGVREQIVDIIGAFGRRGRRRRRS</sequence>
<dbReference type="RefSeq" id="WP_184282345.1">
    <property type="nucleotide sequence ID" value="NZ_BAAAPG010000001.1"/>
</dbReference>
<dbReference type="SUPFAM" id="SSF52980">
    <property type="entry name" value="Restriction endonuclease-like"/>
    <property type="match status" value="1"/>
</dbReference>
<dbReference type="Gene3D" id="3.40.960.10">
    <property type="entry name" value="VSR Endonuclease"/>
    <property type="match status" value="1"/>
</dbReference>
<name>A0A7W9CBY7_9MICO</name>
<dbReference type="InterPro" id="IPR011335">
    <property type="entry name" value="Restrct_endonuc-II-like"/>
</dbReference>
<keyword evidence="3" id="KW-1185">Reference proteome</keyword>
<keyword evidence="2" id="KW-0255">Endonuclease</keyword>
<proteinExistence type="predicted"/>
<keyword evidence="2" id="KW-0378">Hydrolase</keyword>
<dbReference type="InterPro" id="IPR007569">
    <property type="entry name" value="DUF559"/>
</dbReference>
<evidence type="ECO:0000313" key="3">
    <source>
        <dbReference type="Proteomes" id="UP000517712"/>
    </source>
</evidence>
<dbReference type="GO" id="GO:0004519">
    <property type="term" value="F:endonuclease activity"/>
    <property type="evidence" value="ECO:0007669"/>
    <property type="project" value="UniProtKB-KW"/>
</dbReference>
<dbReference type="AlphaFoldDB" id="A0A7W9CBY7"/>
<evidence type="ECO:0000259" key="1">
    <source>
        <dbReference type="Pfam" id="PF04480"/>
    </source>
</evidence>
<feature type="domain" description="DUF559" evidence="1">
    <location>
        <begin position="197"/>
        <end position="277"/>
    </location>
</feature>
<gene>
    <name evidence="2" type="ORF">HD600_001271</name>
</gene>
<comment type="caution">
    <text evidence="2">The sequence shown here is derived from an EMBL/GenBank/DDBJ whole genome shotgun (WGS) entry which is preliminary data.</text>
</comment>
<accession>A0A7W9CBY7</accession>
<keyword evidence="2" id="KW-0540">Nuclease</keyword>
<reference evidence="2 3" key="1">
    <citation type="submission" date="2020-08" db="EMBL/GenBank/DDBJ databases">
        <title>Sequencing the genomes of 1000 actinobacteria strains.</title>
        <authorList>
            <person name="Klenk H.-P."/>
        </authorList>
    </citation>
    <scope>NUCLEOTIDE SEQUENCE [LARGE SCALE GENOMIC DNA]</scope>
    <source>
        <strain evidence="2 3">DSM 24823</strain>
    </source>
</reference>
<protein>
    <submittedName>
        <fullName evidence="2">Very-short-patch-repair endonuclease</fullName>
    </submittedName>
</protein>
<evidence type="ECO:0000313" key="2">
    <source>
        <dbReference type="EMBL" id="MBB5742774.1"/>
    </source>
</evidence>
<organism evidence="2 3">
    <name type="scientific">Microbacterium ginsengiterrae</name>
    <dbReference type="NCBI Taxonomy" id="546115"/>
    <lineage>
        <taxon>Bacteria</taxon>
        <taxon>Bacillati</taxon>
        <taxon>Actinomycetota</taxon>
        <taxon>Actinomycetes</taxon>
        <taxon>Micrococcales</taxon>
        <taxon>Microbacteriaceae</taxon>
        <taxon>Microbacterium</taxon>
    </lineage>
</organism>
<dbReference type="Proteomes" id="UP000517712">
    <property type="component" value="Unassembled WGS sequence"/>
</dbReference>
<dbReference type="Pfam" id="PF04480">
    <property type="entry name" value="DUF559"/>
    <property type="match status" value="1"/>
</dbReference>